<feature type="transmembrane region" description="Helical" evidence="1">
    <location>
        <begin position="625"/>
        <end position="641"/>
    </location>
</feature>
<evidence type="ECO:0000256" key="1">
    <source>
        <dbReference type="SAM" id="Phobius"/>
    </source>
</evidence>
<feature type="transmembrane region" description="Helical" evidence="1">
    <location>
        <begin position="385"/>
        <end position="418"/>
    </location>
</feature>
<keyword evidence="1" id="KW-0472">Membrane</keyword>
<evidence type="ECO:0000313" key="4">
    <source>
        <dbReference type="Proteomes" id="UP000315343"/>
    </source>
</evidence>
<feature type="domain" description="TRAP C4-dicarboxylate transport system permease DctM subunit" evidence="2">
    <location>
        <begin position="154"/>
        <end position="585"/>
    </location>
</feature>
<dbReference type="PANTHER" id="PTHR43849">
    <property type="entry name" value="BLL3936 PROTEIN"/>
    <property type="match status" value="1"/>
</dbReference>
<feature type="transmembrane region" description="Helical" evidence="1">
    <location>
        <begin position="168"/>
        <end position="189"/>
    </location>
</feature>
<dbReference type="EMBL" id="VLKH01000006">
    <property type="protein sequence ID" value="TWH79401.1"/>
    <property type="molecule type" value="Genomic_DNA"/>
</dbReference>
<feature type="transmembrane region" description="Helical" evidence="1">
    <location>
        <begin position="79"/>
        <end position="100"/>
    </location>
</feature>
<feature type="transmembrane region" description="Helical" evidence="1">
    <location>
        <begin position="209"/>
        <end position="232"/>
    </location>
</feature>
<keyword evidence="1" id="KW-1133">Transmembrane helix</keyword>
<gene>
    <name evidence="3" type="ORF">LY60_02379</name>
</gene>
<reference evidence="3 4" key="1">
    <citation type="submission" date="2019-07" db="EMBL/GenBank/DDBJ databases">
        <title>Genomic Encyclopedia of Type Strains, Phase I: the one thousand microbial genomes (KMG-I) project.</title>
        <authorList>
            <person name="Kyrpides N."/>
        </authorList>
    </citation>
    <scope>NUCLEOTIDE SEQUENCE [LARGE SCALE GENOMIC DNA]</scope>
    <source>
        <strain evidence="3 4">DSM 13558</strain>
    </source>
</reference>
<keyword evidence="4" id="KW-1185">Reference proteome</keyword>
<comment type="caution">
    <text evidence="3">The sequence shown here is derived from an EMBL/GenBank/DDBJ whole genome shotgun (WGS) entry which is preliminary data.</text>
</comment>
<dbReference type="NCBIfam" id="TIGR02123">
    <property type="entry name" value="TRAP_fused"/>
    <property type="match status" value="1"/>
</dbReference>
<dbReference type="InterPro" id="IPR010656">
    <property type="entry name" value="DctM"/>
</dbReference>
<proteinExistence type="predicted"/>
<feature type="transmembrane region" description="Helical" evidence="1">
    <location>
        <begin position="524"/>
        <end position="548"/>
    </location>
</feature>
<feature type="transmembrane region" description="Helical" evidence="1">
    <location>
        <begin position="112"/>
        <end position="130"/>
    </location>
</feature>
<dbReference type="RefSeq" id="WP_246145424.1">
    <property type="nucleotide sequence ID" value="NZ_VLKH01000006.1"/>
</dbReference>
<feature type="transmembrane region" description="Helical" evidence="1">
    <location>
        <begin position="439"/>
        <end position="463"/>
    </location>
</feature>
<evidence type="ECO:0000313" key="3">
    <source>
        <dbReference type="EMBL" id="TWH79401.1"/>
    </source>
</evidence>
<sequence>MKKDENKKTEDNCIDSLDELVHEEKEQLDMEAKQLVEKVDTESRVRDYHGPWKNIITILSVLWVVFQLYYTTIGTIEAITFRAIHAAILLVFCFLLYPAATKENRKRSKPSIFDFILICLTLFVFTYFVLNYNRIALTGGFVSDFENIIGLIAIILAFFAAKRATGGLVWLSAIFLAYNFIGRMVPGTLGHGGFSLPRIIGHMFWGSQGIFGSGIGVSATYIFVFIVFGAFLNLSGFSRLANNISLAMVGRSAGGPAKVSVVVSGLMGMINGSAVANVATTGIITIPMMKDTGYKAEFAGAVEAAASTGGQFLPPVMGAVAFLMAEFTGESYSVVAMAAAVPAVLYYFGMLMAVHFEAKKLGLKGIDKENIPDALKVLKNDGHLIAPLISLLGFMGMGYTPLFACVVSIFVTIGASYLRKHTRMGLKTIIKACEDGVRGVISVGVSCVIIGLIVGTVSLTGLGLKFGYIMLRVVGPGELLKAGIMVAIMSIILGMGVPGIAAYVIVTAVAVPVMIQVGSLPIPAHLFCLMYASLSNITPPVAMSVYVASGIAKSDFTKTGILACMVGLSGFLLPFFFLLNPILLLGVAPEGTEILQIAIAIVGAAAGIIFLSAGTQGWYLRKSGYFERIIFIAVGLLMIHPSSGTDIVGVAMAGLITLYQLYMNKNDKKIIFQGEEK</sequence>
<feature type="transmembrane region" description="Helical" evidence="1">
    <location>
        <begin position="560"/>
        <end position="588"/>
    </location>
</feature>
<dbReference type="InterPro" id="IPR011853">
    <property type="entry name" value="TRAP_DctM-Dct_fused"/>
</dbReference>
<accession>A0A562J866</accession>
<feature type="transmembrane region" description="Helical" evidence="1">
    <location>
        <begin position="594"/>
        <end position="613"/>
    </location>
</feature>
<feature type="transmembrane region" description="Helical" evidence="1">
    <location>
        <begin position="332"/>
        <end position="354"/>
    </location>
</feature>
<feature type="transmembrane region" description="Helical" evidence="1">
    <location>
        <begin position="136"/>
        <end position="161"/>
    </location>
</feature>
<keyword evidence="1" id="KW-0812">Transmembrane</keyword>
<organism evidence="3 4">
    <name type="scientific">Sedimentibacter saalensis</name>
    <dbReference type="NCBI Taxonomy" id="130788"/>
    <lineage>
        <taxon>Bacteria</taxon>
        <taxon>Bacillati</taxon>
        <taxon>Bacillota</taxon>
        <taxon>Tissierellia</taxon>
        <taxon>Sedimentibacter</taxon>
    </lineage>
</organism>
<feature type="transmembrane region" description="Helical" evidence="1">
    <location>
        <begin position="54"/>
        <end position="73"/>
    </location>
</feature>
<dbReference type="Proteomes" id="UP000315343">
    <property type="component" value="Unassembled WGS sequence"/>
</dbReference>
<name>A0A562J866_9FIRM</name>
<protein>
    <submittedName>
        <fullName evidence="3">TRAP transporter 4TM/12TM fusion protein</fullName>
    </submittedName>
</protein>
<dbReference type="Pfam" id="PF06808">
    <property type="entry name" value="DctM"/>
    <property type="match status" value="1"/>
</dbReference>
<dbReference type="AlphaFoldDB" id="A0A562J866"/>
<dbReference type="PANTHER" id="PTHR43849:SF2">
    <property type="entry name" value="BLL3936 PROTEIN"/>
    <property type="match status" value="1"/>
</dbReference>
<evidence type="ECO:0000259" key="2">
    <source>
        <dbReference type="Pfam" id="PF06808"/>
    </source>
</evidence>